<dbReference type="InterPro" id="IPR050557">
    <property type="entry name" value="RTX_toxin/Mannuronan_C5-epim"/>
</dbReference>
<dbReference type="InterPro" id="IPR001343">
    <property type="entry name" value="Hemolysn_Ca-bd"/>
</dbReference>
<evidence type="ECO:0000256" key="1">
    <source>
        <dbReference type="ARBA" id="ARBA00004613"/>
    </source>
</evidence>
<evidence type="ECO:0000259" key="4">
    <source>
        <dbReference type="Pfam" id="PF13403"/>
    </source>
</evidence>
<dbReference type="InterPro" id="IPR011049">
    <property type="entry name" value="Serralysin-like_metalloprot_C"/>
</dbReference>
<dbReference type="InterPro" id="IPR028992">
    <property type="entry name" value="Hedgehog/Intein_dom"/>
</dbReference>
<dbReference type="Proteomes" id="UP000186684">
    <property type="component" value="Unassembled WGS sequence"/>
</dbReference>
<dbReference type="PANTHER" id="PTHR38340:SF1">
    <property type="entry name" value="S-LAYER PROTEIN"/>
    <property type="match status" value="1"/>
</dbReference>
<dbReference type="EMBL" id="FTOQ01000003">
    <property type="protein sequence ID" value="SIS79426.1"/>
    <property type="molecule type" value="Genomic_DNA"/>
</dbReference>
<protein>
    <submittedName>
        <fullName evidence="5">Hemolysin-type calcium-binding repeat-containing protein</fullName>
    </submittedName>
</protein>
<dbReference type="RefSeq" id="WP_076447066.1">
    <property type="nucleotide sequence ID" value="NZ_FTOQ01000003.1"/>
</dbReference>
<reference evidence="6" key="1">
    <citation type="submission" date="2017-01" db="EMBL/GenBank/DDBJ databases">
        <authorList>
            <person name="Varghese N."/>
            <person name="Submissions S."/>
        </authorList>
    </citation>
    <scope>NUCLEOTIDE SEQUENCE [LARGE SCALE GENOMIC DNA]</scope>
    <source>
        <strain evidence="6">DSM 29430</strain>
    </source>
</reference>
<organism evidence="5 6">
    <name type="scientific">Roseivivax lentus</name>
    <dbReference type="NCBI Taxonomy" id="633194"/>
    <lineage>
        <taxon>Bacteria</taxon>
        <taxon>Pseudomonadati</taxon>
        <taxon>Pseudomonadota</taxon>
        <taxon>Alphaproteobacteria</taxon>
        <taxon>Rhodobacterales</taxon>
        <taxon>Roseobacteraceae</taxon>
        <taxon>Roseivivax</taxon>
    </lineage>
</organism>
<dbReference type="OrthoDB" id="6305173at2"/>
<gene>
    <name evidence="5" type="ORF">SAMN05421759_103328</name>
</gene>
<keyword evidence="6" id="KW-1185">Reference proteome</keyword>
<proteinExistence type="predicted"/>
<feature type="domain" description="Hedgehog/Intein (Hint)" evidence="4">
    <location>
        <begin position="355"/>
        <end position="489"/>
    </location>
</feature>
<dbReference type="Gene3D" id="2.150.10.10">
    <property type="entry name" value="Serralysin-like metalloprotease, C-terminal"/>
    <property type="match status" value="1"/>
</dbReference>
<evidence type="ECO:0000256" key="2">
    <source>
        <dbReference type="ARBA" id="ARBA00022525"/>
    </source>
</evidence>
<dbReference type="InterPro" id="IPR036844">
    <property type="entry name" value="Hint_dom_sf"/>
</dbReference>
<evidence type="ECO:0000313" key="5">
    <source>
        <dbReference type="EMBL" id="SIS79426.1"/>
    </source>
</evidence>
<keyword evidence="2" id="KW-0964">Secreted</keyword>
<evidence type="ECO:0000313" key="6">
    <source>
        <dbReference type="Proteomes" id="UP000186684"/>
    </source>
</evidence>
<dbReference type="STRING" id="633194.SAMN05421759_103328"/>
<dbReference type="GO" id="GO:0005576">
    <property type="term" value="C:extracellular region"/>
    <property type="evidence" value="ECO:0007669"/>
    <property type="project" value="UniProtKB-SubCell"/>
</dbReference>
<feature type="region of interest" description="Disordered" evidence="3">
    <location>
        <begin position="156"/>
        <end position="194"/>
    </location>
</feature>
<comment type="subcellular location">
    <subcellularLocation>
        <location evidence="1">Secreted</location>
    </subcellularLocation>
</comment>
<dbReference type="Gene3D" id="2.170.16.10">
    <property type="entry name" value="Hedgehog/Intein (Hint) domain"/>
    <property type="match status" value="1"/>
</dbReference>
<dbReference type="SUPFAM" id="SSF51294">
    <property type="entry name" value="Hedgehog/intein (Hint) domain"/>
    <property type="match status" value="1"/>
</dbReference>
<sequence>MATFWARFDSNSANNPALNLRGDAAIEFTFVESGPTGDLALDTNGGLPDPDTQVSIDGVLYDFTFELSAQLPTLKRDGAGQVPDQYEGATTYIITVQDYPAPGDTTRLAFLPDENATQAEMDAFGNGAIDLQNVGTDPVPDYVVEGTSGDDVIDATYGGDLEGDRIDNNDGNPLQPGSAGGDDDSVTAGAGNDYVASGAGNDTVLGEDGADTLDGGAGADVLSGGLGDDFLLGGLGADTLDGGAGNDVLAGGDGNDLFVLSDGNDTITDFNSGNTGPLGDGDSTNNDFLDLSNYYDSLDELRADLLDDGILNQSNTLDDEGNAVDYSDNTQFGTNSLTVQGATGSTFSYDNTGIVCFTSGTHIATPDGEVPIDTLRVGDLVCTFDNGPQPITWIGRRQIGREELEAHVSLRPVLIRKGALGNKRDLLVSRQHGMLIGEGFLVRAAHLAAYGKGIRIAHGKRAVTYIHLMFASHQIIFAEGIPSESFFPGPMALQLMSPDAQSDLWTAFPTLKEIGSLEDAEACYGRLVRPFAKKRRVEALLNATKSFQRPERRAGSGPGTVRAA</sequence>
<dbReference type="SUPFAM" id="SSF51120">
    <property type="entry name" value="beta-Roll"/>
    <property type="match status" value="1"/>
</dbReference>
<dbReference type="PRINTS" id="PR00313">
    <property type="entry name" value="CABNDNGRPT"/>
</dbReference>
<evidence type="ECO:0000256" key="3">
    <source>
        <dbReference type="SAM" id="MobiDB-lite"/>
    </source>
</evidence>
<name>A0A1N7M020_9RHOB</name>
<dbReference type="Pfam" id="PF13403">
    <property type="entry name" value="Hint_2"/>
    <property type="match status" value="1"/>
</dbReference>
<dbReference type="GO" id="GO:0005509">
    <property type="term" value="F:calcium ion binding"/>
    <property type="evidence" value="ECO:0007669"/>
    <property type="project" value="InterPro"/>
</dbReference>
<dbReference type="Pfam" id="PF00353">
    <property type="entry name" value="HemolysinCabind"/>
    <property type="match status" value="2"/>
</dbReference>
<dbReference type="PROSITE" id="PS00330">
    <property type="entry name" value="HEMOLYSIN_CALCIUM"/>
    <property type="match status" value="3"/>
</dbReference>
<dbReference type="AlphaFoldDB" id="A0A1N7M020"/>
<dbReference type="PANTHER" id="PTHR38340">
    <property type="entry name" value="S-LAYER PROTEIN"/>
    <property type="match status" value="1"/>
</dbReference>
<accession>A0A1N7M020</accession>
<dbReference type="InterPro" id="IPR018511">
    <property type="entry name" value="Hemolysin-typ_Ca-bd_CS"/>
</dbReference>